<feature type="region of interest" description="Disordered" evidence="3">
    <location>
        <begin position="824"/>
        <end position="849"/>
    </location>
</feature>
<dbReference type="InterPro" id="IPR028908">
    <property type="entry name" value="Tox-PL_dom"/>
</dbReference>
<dbReference type="PROSITE" id="PS50175">
    <property type="entry name" value="ASP_PROT_RETROV"/>
    <property type="match status" value="1"/>
</dbReference>
<name>A0A846YH76_9NOCA</name>
<feature type="region of interest" description="Disordered" evidence="3">
    <location>
        <begin position="5842"/>
        <end position="5887"/>
    </location>
</feature>
<dbReference type="Pfam" id="PF00561">
    <property type="entry name" value="Abhydrolase_1"/>
    <property type="match status" value="1"/>
</dbReference>
<feature type="region of interest" description="Disordered" evidence="3">
    <location>
        <begin position="2227"/>
        <end position="2260"/>
    </location>
</feature>
<feature type="domain" description="FHA" evidence="4">
    <location>
        <begin position="4010"/>
        <end position="4062"/>
    </location>
</feature>
<dbReference type="SUPFAM" id="SSF49879">
    <property type="entry name" value="SMAD/FHA domain"/>
    <property type="match status" value="2"/>
</dbReference>
<dbReference type="RefSeq" id="WP_062979518.1">
    <property type="nucleotide sequence ID" value="NZ_JAAXOT010000010.1"/>
</dbReference>
<dbReference type="InterPro" id="IPR008984">
    <property type="entry name" value="SMAD_FHA_dom_sf"/>
</dbReference>
<dbReference type="SMART" id="SM00331">
    <property type="entry name" value="PP2C_SIG"/>
    <property type="match status" value="1"/>
</dbReference>
<feature type="compositionally biased region" description="Basic residues" evidence="3">
    <location>
        <begin position="5842"/>
        <end position="5851"/>
    </location>
</feature>
<protein>
    <submittedName>
        <fullName evidence="8">Alpha/beta fold hydrolase</fullName>
    </submittedName>
</protein>
<feature type="compositionally biased region" description="Basic and acidic residues" evidence="3">
    <location>
        <begin position="1090"/>
        <end position="1100"/>
    </location>
</feature>
<dbReference type="PROSITE" id="PS50006">
    <property type="entry name" value="FHA_DOMAIN"/>
    <property type="match status" value="2"/>
</dbReference>
<feature type="compositionally biased region" description="Basic and acidic residues" evidence="3">
    <location>
        <begin position="4124"/>
        <end position="4136"/>
    </location>
</feature>
<dbReference type="SUPFAM" id="SSF55811">
    <property type="entry name" value="Nudix"/>
    <property type="match status" value="1"/>
</dbReference>
<dbReference type="InterPro" id="IPR015797">
    <property type="entry name" value="NUDIX_hydrolase-like_dom_sf"/>
</dbReference>
<feature type="region of interest" description="Disordered" evidence="3">
    <location>
        <begin position="1090"/>
        <end position="1118"/>
    </location>
</feature>
<feature type="compositionally biased region" description="Basic and acidic residues" evidence="3">
    <location>
        <begin position="4188"/>
        <end position="4206"/>
    </location>
</feature>
<feature type="region of interest" description="Disordered" evidence="3">
    <location>
        <begin position="1663"/>
        <end position="1702"/>
    </location>
</feature>
<feature type="region of interest" description="Disordered" evidence="3">
    <location>
        <begin position="1816"/>
        <end position="1835"/>
    </location>
</feature>
<dbReference type="Pfam" id="PF00498">
    <property type="entry name" value="FHA"/>
    <property type="match status" value="2"/>
</dbReference>
<dbReference type="InterPro" id="IPR001932">
    <property type="entry name" value="PPM-type_phosphatase-like_dom"/>
</dbReference>
<keyword evidence="1" id="KW-0597">Phosphoprotein</keyword>
<feature type="compositionally biased region" description="Basic and acidic residues" evidence="3">
    <location>
        <begin position="5917"/>
        <end position="5927"/>
    </location>
</feature>
<dbReference type="Pfam" id="PF00293">
    <property type="entry name" value="NUDIX"/>
    <property type="match status" value="1"/>
</dbReference>
<feature type="compositionally biased region" description="Low complexity" evidence="3">
    <location>
        <begin position="427"/>
        <end position="468"/>
    </location>
</feature>
<dbReference type="Gene3D" id="3.40.50.1820">
    <property type="entry name" value="alpha/beta hydrolase"/>
    <property type="match status" value="1"/>
</dbReference>
<dbReference type="InterPro" id="IPR000253">
    <property type="entry name" value="FHA_dom"/>
</dbReference>
<feature type="region of interest" description="Disordered" evidence="3">
    <location>
        <begin position="4811"/>
        <end position="4834"/>
    </location>
</feature>
<dbReference type="Gene3D" id="3.60.40.10">
    <property type="entry name" value="PPM-type phosphatase domain"/>
    <property type="match status" value="1"/>
</dbReference>
<comment type="caution">
    <text evidence="8">The sequence shown here is derived from an EMBL/GenBank/DDBJ whole genome shotgun (WGS) entry which is preliminary data.</text>
</comment>
<dbReference type="InterPro" id="IPR020084">
    <property type="entry name" value="NUDIX_hydrolase_CS"/>
</dbReference>
<evidence type="ECO:0000259" key="6">
    <source>
        <dbReference type="PROSITE" id="PS51462"/>
    </source>
</evidence>
<feature type="compositionally biased region" description="Basic and acidic residues" evidence="3">
    <location>
        <begin position="2243"/>
        <end position="2259"/>
    </location>
</feature>
<dbReference type="SUPFAM" id="SSF81606">
    <property type="entry name" value="PP2C-like"/>
    <property type="match status" value="1"/>
</dbReference>
<feature type="compositionally biased region" description="Low complexity" evidence="3">
    <location>
        <begin position="601"/>
        <end position="620"/>
    </location>
</feature>
<dbReference type="CDD" id="cd00060">
    <property type="entry name" value="FHA"/>
    <property type="match status" value="2"/>
</dbReference>
<dbReference type="Proteomes" id="UP000570678">
    <property type="component" value="Unassembled WGS sequence"/>
</dbReference>
<feature type="compositionally biased region" description="Basic and acidic residues" evidence="3">
    <location>
        <begin position="6650"/>
        <end position="6667"/>
    </location>
</feature>
<dbReference type="InterPro" id="IPR000073">
    <property type="entry name" value="AB_hydrolase_1"/>
</dbReference>
<dbReference type="InterPro" id="IPR036457">
    <property type="entry name" value="PPM-type-like_dom_sf"/>
</dbReference>
<dbReference type="InterPro" id="IPR050923">
    <property type="entry name" value="Cell_Proc_Reg/RNA_Proc"/>
</dbReference>
<dbReference type="PROSITE" id="PS51462">
    <property type="entry name" value="NUDIX"/>
    <property type="match status" value="1"/>
</dbReference>
<dbReference type="Pfam" id="PF13672">
    <property type="entry name" value="PP2C_2"/>
    <property type="match status" value="1"/>
</dbReference>
<proteinExistence type="predicted"/>
<feature type="region of interest" description="Disordered" evidence="3">
    <location>
        <begin position="4110"/>
        <end position="4222"/>
    </location>
</feature>
<feature type="domain" description="FHA" evidence="4">
    <location>
        <begin position="3884"/>
        <end position="3935"/>
    </location>
</feature>
<dbReference type="PROSITE" id="PS00893">
    <property type="entry name" value="NUDIX_BOX"/>
    <property type="match status" value="1"/>
</dbReference>
<feature type="region of interest" description="Disordered" evidence="3">
    <location>
        <begin position="315"/>
        <end position="684"/>
    </location>
</feature>
<dbReference type="Gene3D" id="2.60.200.20">
    <property type="match status" value="2"/>
</dbReference>
<evidence type="ECO:0000256" key="1">
    <source>
        <dbReference type="ARBA" id="ARBA00022553"/>
    </source>
</evidence>
<dbReference type="InterPro" id="IPR001995">
    <property type="entry name" value="Peptidase_A2_cat"/>
</dbReference>
<feature type="region of interest" description="Disordered" evidence="3">
    <location>
        <begin position="2782"/>
        <end position="2806"/>
    </location>
</feature>
<feature type="domain" description="Peptidase A2" evidence="5">
    <location>
        <begin position="191"/>
        <end position="235"/>
    </location>
</feature>
<feature type="compositionally biased region" description="Basic and acidic residues" evidence="3">
    <location>
        <begin position="2782"/>
        <end position="2802"/>
    </location>
</feature>
<dbReference type="SUPFAM" id="SSF53474">
    <property type="entry name" value="alpha/beta-Hydrolases"/>
    <property type="match status" value="1"/>
</dbReference>
<dbReference type="InterPro" id="IPR029058">
    <property type="entry name" value="AB_hydrolase_fold"/>
</dbReference>
<dbReference type="Gene3D" id="3.90.79.10">
    <property type="entry name" value="Nucleoside Triphosphate Pyrophosphohydrolase"/>
    <property type="match status" value="1"/>
</dbReference>
<accession>A0A846YH76</accession>
<dbReference type="SMART" id="SM00332">
    <property type="entry name" value="PP2Cc"/>
    <property type="match status" value="1"/>
</dbReference>
<feature type="region of interest" description="Disordered" evidence="3">
    <location>
        <begin position="6627"/>
        <end position="6667"/>
    </location>
</feature>
<dbReference type="PROSITE" id="PS51746">
    <property type="entry name" value="PPM_2"/>
    <property type="match status" value="1"/>
</dbReference>
<evidence type="ECO:0000256" key="2">
    <source>
        <dbReference type="ARBA" id="ARBA00022801"/>
    </source>
</evidence>
<dbReference type="PANTHER" id="PTHR23308">
    <property type="entry name" value="NUCLEAR INHIBITOR OF PROTEIN PHOSPHATASE-1"/>
    <property type="match status" value="1"/>
</dbReference>
<feature type="compositionally biased region" description="Low complexity" evidence="3">
    <location>
        <begin position="628"/>
        <end position="672"/>
    </location>
</feature>
<feature type="compositionally biased region" description="Low complexity" evidence="3">
    <location>
        <begin position="353"/>
        <end position="367"/>
    </location>
</feature>
<evidence type="ECO:0000256" key="3">
    <source>
        <dbReference type="SAM" id="MobiDB-lite"/>
    </source>
</evidence>
<dbReference type="GO" id="GO:0006508">
    <property type="term" value="P:proteolysis"/>
    <property type="evidence" value="ECO:0007669"/>
    <property type="project" value="InterPro"/>
</dbReference>
<dbReference type="SMART" id="SM00240">
    <property type="entry name" value="FHA"/>
    <property type="match status" value="2"/>
</dbReference>
<keyword evidence="2 8" id="KW-0378">Hydrolase</keyword>
<feature type="domain" description="PPM-type phosphatase" evidence="7">
    <location>
        <begin position="2388"/>
        <end position="2645"/>
    </location>
</feature>
<feature type="compositionally biased region" description="Low complexity" evidence="3">
    <location>
        <begin position="475"/>
        <end position="513"/>
    </location>
</feature>
<feature type="region of interest" description="Disordered" evidence="3">
    <location>
        <begin position="6317"/>
        <end position="6496"/>
    </location>
</feature>
<dbReference type="Pfam" id="PF15644">
    <property type="entry name" value="Gln_amidase"/>
    <property type="match status" value="1"/>
</dbReference>
<feature type="region of interest" description="Disordered" evidence="3">
    <location>
        <begin position="1561"/>
        <end position="1581"/>
    </location>
</feature>
<organism evidence="8 9">
    <name type="scientific">Nocardia flavorosea</name>
    <dbReference type="NCBI Taxonomy" id="53429"/>
    <lineage>
        <taxon>Bacteria</taxon>
        <taxon>Bacillati</taxon>
        <taxon>Actinomycetota</taxon>
        <taxon>Actinomycetes</taxon>
        <taxon>Mycobacteriales</taxon>
        <taxon>Nocardiaceae</taxon>
        <taxon>Nocardia</taxon>
    </lineage>
</organism>
<gene>
    <name evidence="8" type="ORF">HGA15_19825</name>
</gene>
<dbReference type="InterPro" id="IPR000086">
    <property type="entry name" value="NUDIX_hydrolase_dom"/>
</dbReference>
<keyword evidence="9" id="KW-1185">Reference proteome</keyword>
<feature type="domain" description="Nudix hydrolase" evidence="6">
    <location>
        <begin position="5675"/>
        <end position="5809"/>
    </location>
</feature>
<evidence type="ECO:0000259" key="7">
    <source>
        <dbReference type="PROSITE" id="PS51746"/>
    </source>
</evidence>
<feature type="region of interest" description="Disordered" evidence="3">
    <location>
        <begin position="3236"/>
        <end position="3268"/>
    </location>
</feature>
<feature type="compositionally biased region" description="Basic and acidic residues" evidence="3">
    <location>
        <begin position="6366"/>
        <end position="6407"/>
    </location>
</feature>
<evidence type="ECO:0000313" key="8">
    <source>
        <dbReference type="EMBL" id="NKY58347.1"/>
    </source>
</evidence>
<reference evidence="8 9" key="1">
    <citation type="submission" date="2020-04" db="EMBL/GenBank/DDBJ databases">
        <title>MicrobeNet Type strains.</title>
        <authorList>
            <person name="Nicholson A.C."/>
        </authorList>
    </citation>
    <scope>NUCLEOTIDE SEQUENCE [LARGE SCALE GENOMIC DNA]</scope>
    <source>
        <strain evidence="8 9">JCM 3332</strain>
    </source>
</reference>
<feature type="compositionally biased region" description="Polar residues" evidence="3">
    <location>
        <begin position="1562"/>
        <end position="1571"/>
    </location>
</feature>
<dbReference type="GO" id="GO:0004190">
    <property type="term" value="F:aspartic-type endopeptidase activity"/>
    <property type="evidence" value="ECO:0007669"/>
    <property type="project" value="InterPro"/>
</dbReference>
<feature type="region of interest" description="Disordered" evidence="3">
    <location>
        <begin position="5906"/>
        <end position="5928"/>
    </location>
</feature>
<sequence>MAIATYPPELAWTLQWLAGTELPLGNEDIANEMKRSFEGIEQFLLEETLPKIDRAIQLVENNYSEGQGGEAVRKDLQVHREYAEGLSAGFGDLAESIHGFAGQTVAAKLSGHFAMSWFAAEMLWATTLGPAGLGVKAQAIVSARLAFNMIGRTLLRGIEWLLQRLRATAAAVHVISKAAYEVVQEGIIEALQTLVEAGTTQTVLTAQGYQESWKMNELLRDVAVAAVSGGAGGATGHGLNQALNKLPWGPDKLGGAARGLITGTGANLVGSGVATILYGMMTGHYDWSPLALTSAVASSAPSVFNGWRGVADYSGAPGSRRNPFQIGRQEPPIGGDGTGTLSGTPPDPGGSGTPSAPRPGGAAPAAPGAGGGPAGQASARTEPGGTAARVSATGSDGGKYTARPDGPNSAPPDRGDGSPRDDDPDTTADGAPARPGAGLPPDASTAPGGAASAPLGAGQAGLAADGAADIGNTVTGGAPPGTSGAAPTAAGGSPATGSATGSTTASAPSDGGTRSNPAAGTLGPSTAAPRAGPHGSAITGSAGSGVRSSPARGPEPTGSPDSTGERTGATDPRAGAAPATDGSDKGITAGRTTHEARTNTPAPAAPGAAGTDRNAGAGADLAGGGPGPDSAAGPRAGSSGPSVAPTTSGPRADTPPGDAAPDDPVAPGPGADSDIATPDFDEAGQNAPHLVSQLAGMFPDADITPMGRAGRKGVSTTELGQALGSELQGSETLRGTTPRQESWRLKMRADEEHGRLADAGHAIQGAARKRARKTLKYTARVRKQVSAERNSVSRRISKIEKSVKDWESQQAELNRQLQSRLTELQDQRDRAQNPPPVSDPETGRPVPQSVDQEALRALAETDARLRAETAARVDALGRKIDAGKRRIELGQRDRMRLEARLDRLKKMGYRVTEAQQRAQEQARPLFEHADSERERLLDLAAARRIQDKSAFRKASLGARIIEQSEEVGEGGAVVCVYRYAEVDEYGREGRGVTIYQRDGVVMIYDPAKKKPEIFDPDYRPPGLAEKRELLIAAFRADGTPVNPLVTVSIPGNDDEDPEKSLRHLRDLQAGDTEARSRSAMAALRTEHTRVAGELGDRADAADLTPDQLDGLRDPDRFPGVLAGLTDPGSAVSAEESARIQEARTSLRELVPRYHALDAALRTLGSPRGPDSSLQQELLRRHAVAVLDWSSSLGDLATFAGRIPGARVDPLVSGRAEAEITRLGEAGISEERLSQLRAAAARHDLLTGQMHTAHEESRDPVHSVRSEQERAAERARAVAIARLETAVTQLEANLQIALGELVTVGRELRLSDTVLEKLTTPEFELVLRDLPDSERGWRALTANAHYHHELAAVLQQTKVVLEQVRDGASRSRRWSETAARQAGLATAYATALRDTRNATVTRVSDLEISQVISDVLGWADSLESNGVRLGRETLDRGSVAGVSDRGLGLDIDLGAMAGDVVVLDGRPVRFAVLAEDAPAEAVTAAHRSVRSARVAHKPGAPLGDVDRTRMVTDALAAAQAAAGPGTSLTLAVALLESGTEPGSYVAGRLGAARLDLLDPADPETSQSLTFSESAGADRAQSTDRAVASYPAISRGTLADHQILLLRNAGWDASVAASALAGSFAGHPGNMPAAVGEIIDIARASGARGGLTGVALSGSAGEVSDLASAGARPGRAPEGTGPADPTDSGADSGPEMRTATAPETTELEAGVIAALGGEIAGRAVVLGRAAMDAVFGQVPSARRTVELSVLDADYAALRALPQWTEQSGDSGNFLRNGDYSIVAATDSSPAHRDTLSRAWRTPGGLNIAGLPDVYAQWQDRDSSQDRSDAAEIRQRLLDPSRPPLPPVVLAHEIEAIWRVLPAEAREHSAAPDAVHLAAGGLYIAYTLYGDPRIGRTNQIVGSLERPEYGVPATYHNGFDLLHDAESLVRHLRNIGATPLECLDAVVAEMYSDAVYGNGRHSNDPDGYDELKSAELARAHADALGYDRARAERIHAMILGTAFDEVTKAQRGKNDPDPLVQALAGTDLKTLSEAGGLRAAMALAVEDLMSERYPASRILGRALEEAGLRIRSVDEGIAAVDALADWRPMIDGKRSEQTVMEAFAQRLARNANFTSGHQYPPTWSLDDPEMRTATARRSREVSGALSAGLTTATREYARAGKYAADITERFHRPDDAEGNRVADDRAVPPPAAAVLGADPAGPLPRDPQAALADLVAYHRARRDVKAAAGRLREAKEQDEAAYADEIEPRPEEGRPGPEEARLRGPLRSSLARMYEIERRIEPFAEELGAGRPGGLTSRQHQQLLDLGVAVAGWRDAKNAVAQEGPDSTTEGRRGVDEATRQIHEVVRRLAADPVLHTLAQLDEGWGPVSGDRTTADSGGPVDYRTMDLGEVYGVSDLGANAVNEHNHDWMEAAVVSYPGGESRIAVVADGVGRDEGAHRAAEEAARVVRAQLAHFAFRKQGVFTRVEAEEAMRAAILAAQDRVATVTSDHTTVAAALTQHRTDGAPNQLIAGWVGDSRIDLLRATGDSAAISRDHSDLAYLTDLGMTQREALRESEGGILHSLGVGAGPPAADDAVNARFVASRELAPGDIVSVSTDGIWSADPDVEDRAVVLDGGQNSDLRNMAWRLRHRALLSGGEDNASIVLISGAPPAEPIPDTAGVVDEGDTGLPADLRAGRRIGEPRIPGTDVPPGLRGGYRNALAAQDSARKALDDLAAEMGPLPVTVAQLVGPDHDNALAALDRHTEGPSDAGEPTHGIELLGRYTKKYHEAEFRLRRIEERIRAHGDGVDSADARPRPTFPDDRGTTEAQRVRAVRRWQTIQGYGGTLADTARLWRLTDSRTQQALIQIIPEEIARTPALPPPARDEASRLVLRRVRNGLHREGPDSAARVAADAHADRLAAAERWAAQIPGHPAVQLLDPAASAMIFGDLDAADEVRFHTLGEDLGTAAAPADRDRVTAAAIDDLARAGRRAATVVLPAVDSAEFAGAVAEILDARVARGGALPEVVLIGHEAAGSPDPGPGGDTRMGGDLVSRAREDPALGRYRDLIEVAATQSGVAHWMPTHRIEGVANDCVVRNGSGLLNRLAFRLERHGSGDPATIEELRRRAEELSRAVVPSSGFSGPATARAMGGDWSQREFRNPADLAAAVPEGGAMLAAVEFAGFRRHGVAGAHAVQLYREGDRVYVIDEATSPERDENRVEFAVWSARIGPQVVGWYGIAFGKDGRPEISLPETGESAAIAGRDYPNTGIAGYSPETGRGPPDARVSDPPDEQDRRLAAYALARGSGADGDPGGAEAATRLLPPVDASVSDSLGARYFAALGRKQALDNLAWWRGLSDDAIPDNLRGRSAQDGLEDSGLELTGLQRALLRVRPELLATMPGLPDEVSTQAALRALNARLRILEEKSRSGDAFTVAESREYSWTPDLIDSLTRDSGGLPPYLRNLDPVTGEVVFVYGDMATADRRVYVVPPTQAPNFTVDYYEARVTAERIHTEIQRMQPGARVAVAAWARGAGFDDSGGAALRGALLRRDITVDLAVQRPDSGNGRAAAESGPVVPYAVITFGAAASVGHAIADDAGLHTLYMIDPDGVLPSAAPPPTVSMYTTYTHKNQLRTASERHAGRRLAAVDGAYRPARVREGKPDPLSRMMARIGLDRDMSRYLPELSDRFGGLVPETRTLPKGNRVLVALGAEDVFRAPDGPLDWRAFEADIGGRLVPVVVKSSEYRDAVDQILDDLSKGYVRNDEGLVQSGVRADVYTVVLGSGSAAYRVEMAAVGDEVVVVDPLVGGPLVADLWQELRLHRTDLAAWVIAHRTGADGVLRPVIGALHDPKFQHPGMPAYLIGSTGIDAPHAERIPGKLVISLRPKKPNESTEKAAVPAGKAEVSTGGDVLIGRSAVGAKLFELLGDVSRNHARVGVFRNGELWIEDNGSRHGTFVNGTKLARGERRVIAKTDTIRLGANSEISLDFKPDRLLPAEVGRDESAGRLQAAAAETSVMVLHSSYGPGSDVPIQPGRDLVIGRENSPLADRLTQYPDISRRHATIGLDESGRVWIRDEGSTNGTFVDEKPIPRGENLIVGEHAVIRLGRNYRLVLQKQRSGAPDGSAGAVGEVLRPAGEEAGARSPGPQPHRVAWDGSRRRHDGDEGGIQRPSQYRTPDPNWYASGVSDDEPHALNTSAPGDGAAQRDIPVAGPELKWPRPAEVPRLDSDHRPPLDEASDGDPEAAARSKVAEHLQINPSNIVPATVLRAVAQLQKRLRELDQRGWDLISQNERTAEVLPVLGRLTEHEARSSQSDYARPVGKMLSEELDAILPTKAPDSSVPARTDDLLDELRRLGERVHSIRIFVNDLSYYLGLAVTSTRRPAHPPATSPASPAERELLLVLQDLGHRPAGDLDPRQRRQREFAESLWTGIRSAERRLRTGFGIDVLSIDWEHRVAQVGLSPTVPDIGDSRSWFVRVDELDMAASPGSPSWIDRLFTPGPDAGALEVYPGRRTAGPGFDIVTDTGGQTAGAVDTARALTAWLHSENWGSSEQIEAAAGIVEKLVEAGGSRARVAARISGEDTARKLIVEVVDHASSPRPAEPDRPQALDDTGEVLAGGRRATWLAFHESLLVRGLPESVAKAELWDRFDSDPGAVAARRALAALGGDAAVRPNYSTDGPLLWPEGVIGTAVPGPGERNTGYTAALAASADDIRALGLGVRKNTPFDGPSQQLGALFVPSEIAWMEQIGGERLEHNGIHLVALLYSIKASVYSATEMLFPEPIPERRIQVTVDLEARIFEARLLDDPRDLDGAPIEVIGGSWGVRDGIAVAAAAVPVHARQISRPDDSPPPVPDTRPAAAVDPDELLHRREQREALRPLRDAAAAKLNIDPGTQTDLAPLLQELATLEQKVKEGRGKPRSALTEEQTNARTRYSILRDFLEYERRMRSLDTAIGDENPVASRVETDELRHQGTPHPAANTSERPLRHDLGEDTETGIAVLPSMRQKRNNPPGAVGFASGVGGDEPNALNSPRSSQRRQDGATSSGPPASATVEPGSGTAEVPLIVPEGQLELSADGRRMLADVVQERRARVDRCIVGIRNLRNLLEEAVDESGVYSTAPFVSQIQAQIEDVLERRISDFLGTERGREDQKIAQLSLLVEKQHLSVSEMRLLSNLLSSGGRNIVGLLPGARNRYVRALQASARKQLIELTQNRSFMESTDADRAAYKLKSLWSGPIDTFVDRIPTGSNKTDRERLIDYLASLERLRYEELRKFVDPWEKISDDEITPLLSELVQGKLSTSDLFRDIERIQRARPANANISNALKNLNKWLVGKFSEASMAGVSLDSADVERIANYVSIAADLGSRLGVSSDFPDKLEEMRRLRGGQLDDYVDRASTLYCHFTPNIREIALTGELRSGRSAGVMATTNAVYSDGVHFIKPGRWMGIENYNWYIDYSSKTKSASGRFIPGALGAVIVLPLGEIIRHTPLRSEVKTTSPDGDHLSSDSVFRPLGNSDQYHYPLDRAYIIPCYSGRQLRQGEWFGSDWSEPSSEEMVTDPVRRVFLDAGYDINWVDRHVIEVPDMILSDSLPGNPEMYARMKRQLRTAMDTISDRIERESDSRADYIVPVSTQHGQRLEALDEHGLPRNHESFESAIELLAPAAGRIRNQVNHETVLSAQSSTAPLRILEDPGFSGDGPVAGPGSPWGLFGAGGALVRHVDEQGVPRYLMLKMSEGYSQANWQIPGGAKGSKETAANAAARELFEEAGVTQKELDRLQIVGSHIYEHPIYDWTYETVVVDAPGAFELRVDGREAVAGGWFTEEQIRRMNVHNVLKSNMPSLLQVFSGSARLEEADWGMNTWVENSSVTDGVARWKKPATQHRHQPPGAAGRPPSQAAAEGLIEDSSWDDRRGSGGRRGASGLDFKSNLVEGFTAFRHEPGSGADWTDGAARGEESIRERPSTSPVYEYGYAEERSDAELARLRRLRIEHRYYYPLGNKVTPGGTSLYPEGRPAYYSARHRLGSGVYLYTLTVRLHLGSALDVTSDDRQGFVAELDMVVDRYFNTGIEIFDGHHLLVDVEIVSDPADANLHVDLVRESRAVGNPWSVDLSPDRIARELRRHLGLVPWGHGGEMALSADDLGAIRRSICDANTHQRFPDLESSRVYGPGELRELEEPKYQSDLEDALREGFRFAVGADPRSHPYGQMINGPHGSRGRTQNCIDCTLSGLSSFLGSPLVAVPTWRDYEANFRGDMSLRPEVSLGAAWQEPIARSSDDAYWEVHRHVEEMGQGSAALVRIRWVAGGGHQTLVVYPVDATGPVWWDPQSGETSDTPPPNYVERSKSLTFILVPPDEGVDLAGDPALSNEQRSGAVSALPTPLGPDMQHSGDGVRLGVPTGTDQRSGRQRDEEGPAELRGEQGDRGDHRTPDHAVGGDRTGVRRGDPQGPAGAGRSDLPADMAGVDRGDAGDRDGDPVSGPRTIVDGTAGAGRRPLVDNPEELFPDGNGHGDDSRGMQRSGSLGGVPEPGNGLVAPNRDVRVLGPDGRAEFGGIPPALVPRRRLDPDSPPSLFTPNSTERHSPHGAVEFASGAGEDGLNAFNSAQRVPGTAPAESQRKLVRMIGAGLPFDLIAEALGPERMERDLEVIARELGVRTRDDVVSTVREQGPGRFGIPVRDPNIRGGAGSGDGHRSDGTKADGDRLAPDAGEMGRRAYAKVAGLPAAEIPPPLLQEDPGDAKYRDFFVTTRDGRRLAVRLEGPADGMPLLYLHGTPGNRAASLRKDDVLQITYDRPGFGDSDRNPGRQMIDNAYDVEDIMNFLEIEKFAVLAYSGGTGTALAATAIMPERVTKVVAGVPQAPMGSFPEWGGNMSSTNLEMYQADYQRLVEIFRPKYEAFVEDPDNIEAIVGAGRSKDHKKMHDDPERRAATSLDFRRSFKNGPWGYIDDARAVSHPFGWGFDVRSIKKANIMIVAASADKFSPPTHAEWLRKNVGRDGDVRIFLHIFDAGHLVTGLTMAGQLHWLKTPPELRTSYDPARSRQIISSVVGDWDSQAVAKLMRAERRSRSTP</sequence>
<feature type="region of interest" description="Disordered" evidence="3">
    <location>
        <begin position="4937"/>
        <end position="5033"/>
    </location>
</feature>
<dbReference type="EMBL" id="JAAXOT010000010">
    <property type="protein sequence ID" value="NKY58347.1"/>
    <property type="molecule type" value="Genomic_DNA"/>
</dbReference>
<feature type="compositionally biased region" description="Basic and acidic residues" evidence="3">
    <location>
        <begin position="6425"/>
        <end position="6437"/>
    </location>
</feature>
<evidence type="ECO:0000259" key="4">
    <source>
        <dbReference type="PROSITE" id="PS50006"/>
    </source>
</evidence>
<evidence type="ECO:0000259" key="5">
    <source>
        <dbReference type="PROSITE" id="PS50175"/>
    </source>
</evidence>
<evidence type="ECO:0000313" key="9">
    <source>
        <dbReference type="Proteomes" id="UP000570678"/>
    </source>
</evidence>